<dbReference type="InterPro" id="IPR029052">
    <property type="entry name" value="Metallo-depent_PP-like"/>
</dbReference>
<dbReference type="SMART" id="SM00854">
    <property type="entry name" value="PGA_cap"/>
    <property type="match status" value="1"/>
</dbReference>
<protein>
    <submittedName>
        <fullName evidence="3">CapA family protein</fullName>
    </submittedName>
</protein>
<gene>
    <name evidence="3" type="ORF">HBA54_20415</name>
</gene>
<dbReference type="RefSeq" id="WP_167228103.1">
    <property type="nucleotide sequence ID" value="NZ_JAAQPH010000017.1"/>
</dbReference>
<dbReference type="EMBL" id="JAAQPH010000017">
    <property type="protein sequence ID" value="NIA70967.1"/>
    <property type="molecule type" value="Genomic_DNA"/>
</dbReference>
<accession>A0A967F0X4</accession>
<evidence type="ECO:0000313" key="4">
    <source>
        <dbReference type="Proteomes" id="UP000761264"/>
    </source>
</evidence>
<evidence type="ECO:0000259" key="2">
    <source>
        <dbReference type="SMART" id="SM00854"/>
    </source>
</evidence>
<dbReference type="InterPro" id="IPR052169">
    <property type="entry name" value="CW_Biosynth-Accessory"/>
</dbReference>
<name>A0A967F0X4_9PROT</name>
<dbReference type="Pfam" id="PF09587">
    <property type="entry name" value="PGA_cap"/>
    <property type="match status" value="1"/>
</dbReference>
<dbReference type="AlphaFoldDB" id="A0A967F0X4"/>
<feature type="domain" description="Capsule synthesis protein CapA" evidence="2">
    <location>
        <begin position="11"/>
        <end position="312"/>
    </location>
</feature>
<dbReference type="SUPFAM" id="SSF56300">
    <property type="entry name" value="Metallo-dependent phosphatases"/>
    <property type="match status" value="1"/>
</dbReference>
<evidence type="ECO:0000313" key="3">
    <source>
        <dbReference type="EMBL" id="NIA70967.1"/>
    </source>
</evidence>
<dbReference type="InterPro" id="IPR019079">
    <property type="entry name" value="Capsule_synth_CapA"/>
</dbReference>
<dbReference type="Proteomes" id="UP000761264">
    <property type="component" value="Unassembled WGS sequence"/>
</dbReference>
<reference evidence="3" key="1">
    <citation type="submission" date="2020-03" db="EMBL/GenBank/DDBJ databases">
        <title>Genome of Pelagibius litoralis DSM 21314T.</title>
        <authorList>
            <person name="Wang G."/>
        </authorList>
    </citation>
    <scope>NUCLEOTIDE SEQUENCE</scope>
    <source>
        <strain evidence="3">DSM 21314</strain>
    </source>
</reference>
<dbReference type="PANTHER" id="PTHR33393:SF13">
    <property type="entry name" value="PGA BIOSYNTHESIS PROTEIN CAPA"/>
    <property type="match status" value="1"/>
</dbReference>
<comment type="similarity">
    <text evidence="1">Belongs to the CapA family.</text>
</comment>
<proteinExistence type="inferred from homology"/>
<dbReference type="PANTHER" id="PTHR33393">
    <property type="entry name" value="POLYGLUTAMINE SYNTHESIS ACCESSORY PROTEIN RV0574C-RELATED"/>
    <property type="match status" value="1"/>
</dbReference>
<organism evidence="3 4">
    <name type="scientific">Pelagibius litoralis</name>
    <dbReference type="NCBI Taxonomy" id="374515"/>
    <lineage>
        <taxon>Bacteria</taxon>
        <taxon>Pseudomonadati</taxon>
        <taxon>Pseudomonadota</taxon>
        <taxon>Alphaproteobacteria</taxon>
        <taxon>Rhodospirillales</taxon>
        <taxon>Rhodovibrionaceae</taxon>
        <taxon>Pelagibius</taxon>
    </lineage>
</organism>
<keyword evidence="4" id="KW-1185">Reference proteome</keyword>
<sequence>MLYEADKRNLSLIAAGDALIGHRLSIHNEERFRFVIDRIREADVSFVNLEVLIHSFEGFPAQHSGGNYMAMPPFIAEELKWAGFNLLSRANNHAMDYSHGGMVATSRYLDAQGLAYSGVGENLAKARAPVYLDTPKGRVALLSICSTCPPGSRAGQQRPDIQGRPGVNGLRHKKRYVVPAREIGTLRRIANSIGESDNAEEKPDQCNFLGHEFVSGEKPGAYSEPDESDLQAMVKGIEAARRQADFVFVSIHHHEHDETIEIPSQFVQTFSRKCIDAGAHAVIGHGAHILQGIEIYSGYPILYSLGNFLYQSQTIDYLPAEVYEKHGLDELRSFPADAFDARIQGRALLRDSRWWETVFARCDFEAGKLTTVILHPVELGQHTHRAQHGRAMIARDEKAEQIIQDLKRLSLPFGTKIDFKDEVGVVNL</sequence>
<dbReference type="CDD" id="cd07381">
    <property type="entry name" value="MPP_CapA"/>
    <property type="match status" value="1"/>
</dbReference>
<comment type="caution">
    <text evidence="3">The sequence shown here is derived from an EMBL/GenBank/DDBJ whole genome shotgun (WGS) entry which is preliminary data.</text>
</comment>
<evidence type="ECO:0000256" key="1">
    <source>
        <dbReference type="ARBA" id="ARBA00005662"/>
    </source>
</evidence>